<dbReference type="Gene3D" id="3.30.200.20">
    <property type="entry name" value="Phosphorylase Kinase, domain 1"/>
    <property type="match status" value="1"/>
</dbReference>
<gene>
    <name evidence="3" type="ORF">HYH03_016597</name>
</gene>
<comment type="caution">
    <text evidence="3">The sequence shown here is derived from an EMBL/GenBank/DDBJ whole genome shotgun (WGS) entry which is preliminary data.</text>
</comment>
<dbReference type="Gene3D" id="1.10.510.10">
    <property type="entry name" value="Transferase(Phosphotransferase) domain 1"/>
    <property type="match status" value="1"/>
</dbReference>
<name>A0A836BRB7_9CHLO</name>
<feature type="region of interest" description="Disordered" evidence="1">
    <location>
        <begin position="595"/>
        <end position="636"/>
    </location>
</feature>
<dbReference type="PROSITE" id="PS50011">
    <property type="entry name" value="PROTEIN_KINASE_DOM"/>
    <property type="match status" value="1"/>
</dbReference>
<accession>A0A836BRB7</accession>
<dbReference type="InterPro" id="IPR000719">
    <property type="entry name" value="Prot_kinase_dom"/>
</dbReference>
<dbReference type="PROSITE" id="PS00108">
    <property type="entry name" value="PROTEIN_KINASE_ST"/>
    <property type="match status" value="1"/>
</dbReference>
<protein>
    <recommendedName>
        <fullName evidence="2">Protein kinase domain-containing protein</fullName>
    </recommendedName>
</protein>
<evidence type="ECO:0000313" key="4">
    <source>
        <dbReference type="Proteomes" id="UP000612055"/>
    </source>
</evidence>
<evidence type="ECO:0000313" key="3">
    <source>
        <dbReference type="EMBL" id="KAG2484644.1"/>
    </source>
</evidence>
<organism evidence="3 4">
    <name type="scientific">Edaphochlamys debaryana</name>
    <dbReference type="NCBI Taxonomy" id="47281"/>
    <lineage>
        <taxon>Eukaryota</taxon>
        <taxon>Viridiplantae</taxon>
        <taxon>Chlorophyta</taxon>
        <taxon>core chlorophytes</taxon>
        <taxon>Chlorophyceae</taxon>
        <taxon>CS clade</taxon>
        <taxon>Chlamydomonadales</taxon>
        <taxon>Chlamydomonadales incertae sedis</taxon>
        <taxon>Edaphochlamys</taxon>
    </lineage>
</organism>
<dbReference type="InterPro" id="IPR051681">
    <property type="entry name" value="Ser/Thr_Kinases-Pseudokinases"/>
</dbReference>
<dbReference type="Proteomes" id="UP000612055">
    <property type="component" value="Unassembled WGS sequence"/>
</dbReference>
<dbReference type="Pfam" id="PF00069">
    <property type="entry name" value="Pkinase"/>
    <property type="match status" value="1"/>
</dbReference>
<dbReference type="PANTHER" id="PTHR44329:SF289">
    <property type="entry name" value="SERINE_THREONINE-PROTEIN KINASE VIK"/>
    <property type="match status" value="1"/>
</dbReference>
<sequence>MGEAGSDWDTAQLVGLAAAGPAAVCVPLLGASLPLPQPRRTSGAQADASAWVGCPASRALGSSTVLPAVLAIPPWQPPPALTNDSSTVSACSVHEAPSDPAWQRVIDGLCRAFPPPAAADGAHHAAATGQQGGWHVVLLALQLGPQHVGALLLVLPATPKDAAGFEGAGTQPPPLLRPLLSEPGALAALASSVADCCLGPVLRSVQEVSTCAARMAACRGVRPMTSALCSALAAALSQEVYMEASVRLALLPGRDATRGILLDDAPALPRCRTIGGRGSVGGAAGPGAALMAMSWHPSGQQRSTDAKLSAAVQRLLTEEAGGSGRPPQVPSAHRQIAAQGQVVRGKYWAHASSSKQLRSHAADSRMGSVQCAGGHASLINLRGSLAARLLTPPGSPNAPSLTGKAGGTISQQIVEHGQGRSTAAVSSSAAAASPCLRISSAVLPTIASLLQDASQSCTDVISILSGPASWRDSSTASTAGSLIALSCCWEGLTCGGLFQQPGSGGPDGSGQLPALVLYLTTAAALPRTLLTAACDCVADLLQVLAPAALHALSGAAAEEWSHLRLLAQRGAAAALSEGGLPSFLLNSAPSLGAAGAPGLTSPPAKAPGARQRRIHSGGVGQPLGAPGGTGVITSPTRTSLNPVAAALLSSSAAAGTSGLPASGVHCIVGSPPGHTVGGIHGSPVVSVGDLLSSHCASGYRPANQPNGAAHGSTGGGGGAGAHTAARDLARELALEEAFMSNDGSSTEAGGTPAVTQQGFADVPDAAALALMLASRALSDGASEEGQRQAQMSLLLGSFQAELDFSRAAAAPAGGLHAEDDVRALRLQRALGTGADSVVMLADLHGGKVAVKLIVPPDACEAEAQDGAAPGSPDPERLQERRRQLLRSVRELAVLSSVSHPNIVQVYSWSTRVVPPEVPRPGDASPANLTVVPEGEPAPGPLCTALVMEFCDMGSLADAIDTGLFHKAAARAAAALGRNARAEGAGGTGLLSSSPHDSSRLGRPPGPVAAGNTPQRLAGGAALRAVYLTLLEVAMALRHLHALNLVHCDVKPANVLLRSSASDPRGFTTKLSDFGFVDLMQPRAPSGDGAALGEGGEEALVEGRRCALRFPDRLGTLTHQAPEIFLQGAAVDASVDIYAYGILMWELLTGRAPYQAYAANSFLDVPYKVVLEGLRPALPADAPLDYRALAQDCWASQPAQRPTAAALVARVQRLLDLSCGAAQG</sequence>
<dbReference type="InterPro" id="IPR011009">
    <property type="entry name" value="Kinase-like_dom_sf"/>
</dbReference>
<dbReference type="GO" id="GO:0005524">
    <property type="term" value="F:ATP binding"/>
    <property type="evidence" value="ECO:0007669"/>
    <property type="project" value="InterPro"/>
</dbReference>
<dbReference type="OrthoDB" id="4062651at2759"/>
<dbReference type="EMBL" id="JAEHOE010000146">
    <property type="protein sequence ID" value="KAG2484644.1"/>
    <property type="molecule type" value="Genomic_DNA"/>
</dbReference>
<feature type="compositionally biased region" description="Gly residues" evidence="1">
    <location>
        <begin position="617"/>
        <end position="630"/>
    </location>
</feature>
<dbReference type="InterPro" id="IPR008271">
    <property type="entry name" value="Ser/Thr_kinase_AS"/>
</dbReference>
<dbReference type="SMART" id="SM00220">
    <property type="entry name" value="S_TKc"/>
    <property type="match status" value="1"/>
</dbReference>
<feature type="region of interest" description="Disordered" evidence="1">
    <location>
        <begin position="983"/>
        <end position="1012"/>
    </location>
</feature>
<keyword evidence="4" id="KW-1185">Reference proteome</keyword>
<dbReference type="SUPFAM" id="SSF56112">
    <property type="entry name" value="Protein kinase-like (PK-like)"/>
    <property type="match status" value="1"/>
</dbReference>
<dbReference type="AlphaFoldDB" id="A0A836BRB7"/>
<dbReference type="PANTHER" id="PTHR44329">
    <property type="entry name" value="SERINE/THREONINE-PROTEIN KINASE TNNI3K-RELATED"/>
    <property type="match status" value="1"/>
</dbReference>
<evidence type="ECO:0000256" key="1">
    <source>
        <dbReference type="SAM" id="MobiDB-lite"/>
    </source>
</evidence>
<reference evidence="3" key="1">
    <citation type="journal article" date="2020" name="bioRxiv">
        <title>Comparative genomics of Chlamydomonas.</title>
        <authorList>
            <person name="Craig R.J."/>
            <person name="Hasan A.R."/>
            <person name="Ness R.W."/>
            <person name="Keightley P.D."/>
        </authorList>
    </citation>
    <scope>NUCLEOTIDE SEQUENCE</scope>
    <source>
        <strain evidence="3">CCAP 11/70</strain>
    </source>
</reference>
<proteinExistence type="predicted"/>
<feature type="domain" description="Protein kinase" evidence="2">
    <location>
        <begin position="824"/>
        <end position="1214"/>
    </location>
</feature>
<evidence type="ECO:0000259" key="2">
    <source>
        <dbReference type="PROSITE" id="PS50011"/>
    </source>
</evidence>
<dbReference type="GO" id="GO:0004674">
    <property type="term" value="F:protein serine/threonine kinase activity"/>
    <property type="evidence" value="ECO:0007669"/>
    <property type="project" value="TreeGrafter"/>
</dbReference>
<feature type="region of interest" description="Disordered" evidence="1">
    <location>
        <begin position="701"/>
        <end position="723"/>
    </location>
</feature>